<dbReference type="Gene3D" id="3.40.50.300">
    <property type="entry name" value="P-loop containing nucleotide triphosphate hydrolases"/>
    <property type="match status" value="1"/>
</dbReference>
<organism evidence="1 2">
    <name type="scientific">Candidatus Nomurabacteria bacterium RIFCSPHIGHO2_02_FULL_38_15</name>
    <dbReference type="NCBI Taxonomy" id="1801752"/>
    <lineage>
        <taxon>Bacteria</taxon>
        <taxon>Candidatus Nomuraibacteriota</taxon>
    </lineage>
</organism>
<reference evidence="1 2" key="1">
    <citation type="journal article" date="2016" name="Nat. Commun.">
        <title>Thousands of microbial genomes shed light on interconnected biogeochemical processes in an aquifer system.</title>
        <authorList>
            <person name="Anantharaman K."/>
            <person name="Brown C.T."/>
            <person name="Hug L.A."/>
            <person name="Sharon I."/>
            <person name="Castelle C.J."/>
            <person name="Probst A.J."/>
            <person name="Thomas B.C."/>
            <person name="Singh A."/>
            <person name="Wilkins M.J."/>
            <person name="Karaoz U."/>
            <person name="Brodie E.L."/>
            <person name="Williams K.H."/>
            <person name="Hubbard S.S."/>
            <person name="Banfield J.F."/>
        </authorList>
    </citation>
    <scope>NUCLEOTIDE SEQUENCE [LARGE SCALE GENOMIC DNA]</scope>
</reference>
<dbReference type="AlphaFoldDB" id="A0A1F6VS80"/>
<evidence type="ECO:0000313" key="2">
    <source>
        <dbReference type="Proteomes" id="UP000179686"/>
    </source>
</evidence>
<gene>
    <name evidence="1" type="ORF">A3J61_01000</name>
</gene>
<accession>A0A1F6VS80</accession>
<name>A0A1F6VS80_9BACT</name>
<dbReference type="EMBL" id="MFUC01000004">
    <property type="protein sequence ID" value="OGI72531.1"/>
    <property type="molecule type" value="Genomic_DNA"/>
</dbReference>
<dbReference type="Pfam" id="PF13177">
    <property type="entry name" value="DNA_pol3_delta2"/>
    <property type="match status" value="1"/>
</dbReference>
<comment type="caution">
    <text evidence="1">The sequence shown here is derived from an EMBL/GenBank/DDBJ whole genome shotgun (WGS) entry which is preliminary data.</text>
</comment>
<dbReference type="InterPro" id="IPR027417">
    <property type="entry name" value="P-loop_NTPase"/>
</dbReference>
<evidence type="ECO:0008006" key="3">
    <source>
        <dbReference type="Google" id="ProtNLM"/>
    </source>
</evidence>
<evidence type="ECO:0000313" key="1">
    <source>
        <dbReference type="EMBL" id="OGI72531.1"/>
    </source>
</evidence>
<proteinExistence type="predicted"/>
<protein>
    <recommendedName>
        <fullName evidence="3">DNA polymerase III delta N-terminal domain-containing protein</fullName>
    </recommendedName>
</protein>
<dbReference type="Proteomes" id="UP000179686">
    <property type="component" value="Unassembled WGS sequence"/>
</dbReference>
<dbReference type="SUPFAM" id="SSF52540">
    <property type="entry name" value="P-loop containing nucleoside triphosphate hydrolases"/>
    <property type="match status" value="1"/>
</dbReference>
<dbReference type="STRING" id="1801752.A3J61_01000"/>
<sequence length="193" mass="21755">MHAYLICTNNKEINLKSFLPKLAEPIFKHYFTKLKIDDVHALNSFLLTSGAETHIIYFETFLELAQNAFLKTLEEPSAGKQIVLVTKSRAGILDTLLSRLNVIDNVADSELKLSNFLELSIVDRLEVVKNILNKDDDEVRPGAQNLINQILSTNTETKFLTSQQKQTLAQLHDHLFDSGTSAKQILEFLAVTL</sequence>